<dbReference type="AlphaFoldDB" id="A0AAW1R9V5"/>
<dbReference type="EMBL" id="JALJOR010000001">
    <property type="protein sequence ID" value="KAK9830363.1"/>
    <property type="molecule type" value="Genomic_DNA"/>
</dbReference>
<evidence type="ECO:0000313" key="1">
    <source>
        <dbReference type="EMBL" id="KAK9830363.1"/>
    </source>
</evidence>
<comment type="caution">
    <text evidence="1">The sequence shown here is derived from an EMBL/GenBank/DDBJ whole genome shotgun (WGS) entry which is preliminary data.</text>
</comment>
<reference evidence="1 2" key="1">
    <citation type="journal article" date="2024" name="Nat. Commun.">
        <title>Phylogenomics reveals the evolutionary origins of lichenization in chlorophyte algae.</title>
        <authorList>
            <person name="Puginier C."/>
            <person name="Libourel C."/>
            <person name="Otte J."/>
            <person name="Skaloud P."/>
            <person name="Haon M."/>
            <person name="Grisel S."/>
            <person name="Petersen M."/>
            <person name="Berrin J.G."/>
            <person name="Delaux P.M."/>
            <person name="Dal Grande F."/>
            <person name="Keller J."/>
        </authorList>
    </citation>
    <scope>NUCLEOTIDE SEQUENCE [LARGE SCALE GENOMIC DNA]</scope>
    <source>
        <strain evidence="1 2">SAG 2043</strain>
    </source>
</reference>
<accession>A0AAW1R9V5</accession>
<keyword evidence="2" id="KW-1185">Reference proteome</keyword>
<gene>
    <name evidence="1" type="ORF">WJX72_011304</name>
</gene>
<sequence>MVPCVQSWKVCDWATLLTHQWSGVDWQKQLEYIELTVPQCIQFVNLPLGCTHTCRETAQCWTPWITRAGDAGDSAYTADERGSNLHGIEAEAA</sequence>
<proteinExistence type="predicted"/>
<evidence type="ECO:0000313" key="2">
    <source>
        <dbReference type="Proteomes" id="UP001489004"/>
    </source>
</evidence>
<dbReference type="Proteomes" id="UP001489004">
    <property type="component" value="Unassembled WGS sequence"/>
</dbReference>
<protein>
    <submittedName>
        <fullName evidence="1">Uncharacterized protein</fullName>
    </submittedName>
</protein>
<name>A0AAW1R9V5_9CHLO</name>
<organism evidence="1 2">
    <name type="scientific">[Myrmecia] bisecta</name>
    <dbReference type="NCBI Taxonomy" id="41462"/>
    <lineage>
        <taxon>Eukaryota</taxon>
        <taxon>Viridiplantae</taxon>
        <taxon>Chlorophyta</taxon>
        <taxon>core chlorophytes</taxon>
        <taxon>Trebouxiophyceae</taxon>
        <taxon>Trebouxiales</taxon>
        <taxon>Trebouxiaceae</taxon>
        <taxon>Myrmecia</taxon>
    </lineage>
</organism>